<keyword evidence="2" id="KW-1185">Reference proteome</keyword>
<proteinExistence type="predicted"/>
<dbReference type="RefSeq" id="WP_166107797.1">
    <property type="nucleotide sequence ID" value="NZ_JAADJT010000014.1"/>
</dbReference>
<accession>A0ABX0FT11</accession>
<reference evidence="1 2" key="1">
    <citation type="submission" date="2020-01" db="EMBL/GenBank/DDBJ databases">
        <authorList>
            <person name="Lee S.D."/>
        </authorList>
    </citation>
    <scope>NUCLEOTIDE SEQUENCE [LARGE SCALE GENOMIC DNA]</scope>
    <source>
        <strain evidence="1 2">SAP-35</strain>
    </source>
</reference>
<dbReference type="EMBL" id="JAADJT010000014">
    <property type="protein sequence ID" value="NGZ87665.1"/>
    <property type="molecule type" value="Genomic_DNA"/>
</dbReference>
<name>A0ABX0FT11_9BURK</name>
<protein>
    <submittedName>
        <fullName evidence="1">Uncharacterized protein</fullName>
    </submittedName>
</protein>
<organism evidence="1 2">
    <name type="scientific">Duganella aceris</name>
    <dbReference type="NCBI Taxonomy" id="2703883"/>
    <lineage>
        <taxon>Bacteria</taxon>
        <taxon>Pseudomonadati</taxon>
        <taxon>Pseudomonadota</taxon>
        <taxon>Betaproteobacteria</taxon>
        <taxon>Burkholderiales</taxon>
        <taxon>Oxalobacteraceae</taxon>
        <taxon>Telluria group</taxon>
        <taxon>Duganella</taxon>
    </lineage>
</organism>
<comment type="caution">
    <text evidence="1">The sequence shown here is derived from an EMBL/GenBank/DDBJ whole genome shotgun (WGS) entry which is preliminary data.</text>
</comment>
<dbReference type="Proteomes" id="UP000666369">
    <property type="component" value="Unassembled WGS sequence"/>
</dbReference>
<reference evidence="2" key="2">
    <citation type="submission" date="2023-07" db="EMBL/GenBank/DDBJ databases">
        <title>Duganella aceri sp. nov., isolated from tree sap.</title>
        <authorList>
            <person name="Kim I.S."/>
        </authorList>
    </citation>
    <scope>NUCLEOTIDE SEQUENCE [LARGE SCALE GENOMIC DNA]</scope>
    <source>
        <strain evidence="2">SAP-35</strain>
    </source>
</reference>
<evidence type="ECO:0000313" key="1">
    <source>
        <dbReference type="EMBL" id="NGZ87665.1"/>
    </source>
</evidence>
<evidence type="ECO:0000313" key="2">
    <source>
        <dbReference type="Proteomes" id="UP000666369"/>
    </source>
</evidence>
<sequence length="78" mass="8447">MKAIVLSPVSGHSHRKSYAVKRMNLAAQRLLQAETPADEIRAGQWVLAWAVAAGARPSARALRSAEDCVSSLAELRLH</sequence>
<gene>
    <name evidence="1" type="ORF">GW587_25825</name>
</gene>